<dbReference type="AlphaFoldDB" id="A0A3A4ZDW1"/>
<protein>
    <recommendedName>
        <fullName evidence="3">Small ribosomal subunit protein bS16</fullName>
    </recommendedName>
</protein>
<dbReference type="PROSITE" id="PS00732">
    <property type="entry name" value="RIBOSOMAL_S16"/>
    <property type="match status" value="1"/>
</dbReference>
<dbReference type="NCBIfam" id="TIGR00002">
    <property type="entry name" value="S16"/>
    <property type="match status" value="1"/>
</dbReference>
<accession>A0A3A4ZDW1</accession>
<reference evidence="4 5" key="1">
    <citation type="journal article" date="2017" name="ISME J.">
        <title>Energy and carbon metabolisms in a deep terrestrial subsurface fluid microbial community.</title>
        <authorList>
            <person name="Momper L."/>
            <person name="Jungbluth S.P."/>
            <person name="Lee M.D."/>
            <person name="Amend J.P."/>
        </authorList>
    </citation>
    <scope>NUCLEOTIDE SEQUENCE [LARGE SCALE GENOMIC DNA]</scope>
    <source>
        <strain evidence="4">SURF_46</strain>
    </source>
</reference>
<dbReference type="HAMAP" id="MF_00385">
    <property type="entry name" value="Ribosomal_bS16"/>
    <property type="match status" value="1"/>
</dbReference>
<evidence type="ECO:0000313" key="4">
    <source>
        <dbReference type="EMBL" id="RJR27389.1"/>
    </source>
</evidence>
<comment type="similarity">
    <text evidence="3">Belongs to the bacterial ribosomal protein bS16 family.</text>
</comment>
<dbReference type="InterPro" id="IPR023803">
    <property type="entry name" value="Ribosomal_bS16_dom_sf"/>
</dbReference>
<dbReference type="GO" id="GO:0003735">
    <property type="term" value="F:structural constituent of ribosome"/>
    <property type="evidence" value="ECO:0007669"/>
    <property type="project" value="InterPro"/>
</dbReference>
<dbReference type="GO" id="GO:0005737">
    <property type="term" value="C:cytoplasm"/>
    <property type="evidence" value="ECO:0007669"/>
    <property type="project" value="UniProtKB-ARBA"/>
</dbReference>
<dbReference type="Proteomes" id="UP000265540">
    <property type="component" value="Unassembled WGS sequence"/>
</dbReference>
<dbReference type="PANTHER" id="PTHR12919">
    <property type="entry name" value="30S RIBOSOMAL PROTEIN S16"/>
    <property type="match status" value="1"/>
</dbReference>
<dbReference type="EMBL" id="QZJF01000012">
    <property type="protein sequence ID" value="RJR27389.1"/>
    <property type="molecule type" value="Genomic_DNA"/>
</dbReference>
<dbReference type="GO" id="GO:0006412">
    <property type="term" value="P:translation"/>
    <property type="evidence" value="ECO:0007669"/>
    <property type="project" value="UniProtKB-UniRule"/>
</dbReference>
<evidence type="ECO:0000256" key="1">
    <source>
        <dbReference type="ARBA" id="ARBA00022980"/>
    </source>
</evidence>
<proteinExistence type="inferred from homology"/>
<keyword evidence="2 3" id="KW-0687">Ribonucleoprotein</keyword>
<gene>
    <name evidence="3" type="primary">rpsP</name>
    <name evidence="4" type="ORF">C4561_02455</name>
</gene>
<comment type="caution">
    <text evidence="4">The sequence shown here is derived from an EMBL/GenBank/DDBJ whole genome shotgun (WGS) entry which is preliminary data.</text>
</comment>
<evidence type="ECO:0000313" key="5">
    <source>
        <dbReference type="Proteomes" id="UP000265540"/>
    </source>
</evidence>
<dbReference type="Gene3D" id="3.30.1320.10">
    <property type="match status" value="1"/>
</dbReference>
<evidence type="ECO:0000256" key="2">
    <source>
        <dbReference type="ARBA" id="ARBA00023274"/>
    </source>
</evidence>
<dbReference type="PANTHER" id="PTHR12919:SF20">
    <property type="entry name" value="SMALL RIBOSOMAL SUBUNIT PROTEIN BS16M"/>
    <property type="match status" value="1"/>
</dbReference>
<dbReference type="Pfam" id="PF00886">
    <property type="entry name" value="Ribosomal_S16"/>
    <property type="match status" value="1"/>
</dbReference>
<sequence length="102" mass="11601">MSITIRLARIGRKNSPAYKVVVANTRSKRNGRFLDILGHYNPSETPVALEIDKKRLEDWRSKGALITDSVTNLLEGNYSYTPYRSKKATAQKKDDQEIESSE</sequence>
<evidence type="ECO:0000256" key="3">
    <source>
        <dbReference type="HAMAP-Rule" id="MF_00385"/>
    </source>
</evidence>
<dbReference type="InterPro" id="IPR000307">
    <property type="entry name" value="Ribosomal_bS16"/>
</dbReference>
<dbReference type="InterPro" id="IPR020592">
    <property type="entry name" value="Ribosomal_bS16_CS"/>
</dbReference>
<organism evidence="4 5">
    <name type="scientific">candidate division WWE3 bacterium</name>
    <dbReference type="NCBI Taxonomy" id="2053526"/>
    <lineage>
        <taxon>Bacteria</taxon>
        <taxon>Katanobacteria</taxon>
    </lineage>
</organism>
<keyword evidence="1 3" id="KW-0689">Ribosomal protein</keyword>
<dbReference type="GO" id="GO:0015935">
    <property type="term" value="C:small ribosomal subunit"/>
    <property type="evidence" value="ECO:0007669"/>
    <property type="project" value="TreeGrafter"/>
</dbReference>
<name>A0A3A4ZDW1_UNCKA</name>
<dbReference type="SUPFAM" id="SSF54565">
    <property type="entry name" value="Ribosomal protein S16"/>
    <property type="match status" value="1"/>
</dbReference>